<reference evidence="4" key="1">
    <citation type="journal article" date="2019" name="Int. J. Syst. Evol. Microbiol.">
        <title>The Global Catalogue of Microorganisms (GCM) 10K type strain sequencing project: providing services to taxonomists for standard genome sequencing and annotation.</title>
        <authorList>
            <consortium name="The Broad Institute Genomics Platform"/>
            <consortium name="The Broad Institute Genome Sequencing Center for Infectious Disease"/>
            <person name="Wu L."/>
            <person name="Ma J."/>
        </authorList>
    </citation>
    <scope>NUCLEOTIDE SEQUENCE [LARGE SCALE GENOMIC DNA]</scope>
    <source>
        <strain evidence="4">JCM 3272</strain>
    </source>
</reference>
<sequence>MDVPNRGRSLRIPIAIGAVVVLGAAGVVTVRAVSGGGSCSGGVRLTVAAAPEIAPAVRDAAARFTAKGPEVRGNCIRVEVRAAESADVAALLAARNGGTVIPGASAGPSPADADVPTVWIPDSTAWLTRVRAVNREAFEAQVTSVAASPVVLAATEKVAAGLGGHAIGAEQVNTLLSKVAARQLQVGAVDPRRSTAGLAGAGLLYDSIAADPKRLVDMVRVYRSIALSENPPALLRAAATGAQAVLTSEQQVLSLSSPTATSRKSDFSSDPAIDGDLSGLVTMPLDPSMTLDYPYAVVSGKPASNLAAAELLRSALTAARDPFTRLGFRGPDGSTGAAFPTGHGVSQAEALVKPLSDAEKITEVLGYWNATTAPSRVLTLMDVTSSMTRPIAKGGPSRLDVLRKAATDGLGLFTDDSELGLWAYAAGLPGGKDYQQIVPVSALTKGQRARLTSAVAAAKAAPTDTCGLYETVLAAYRSLKEGYKDGRSNTVVVFTDGANSKPGMSLETLQLELERATDPTRPVRVVLLGIGPDVNKQELDTIAATTGGRAFVVQDPEQIGNIFLQALIRSS</sequence>
<dbReference type="Pfam" id="PF00092">
    <property type="entry name" value="VWA"/>
    <property type="match status" value="1"/>
</dbReference>
<dbReference type="SUPFAM" id="SSF53300">
    <property type="entry name" value="vWA-like"/>
    <property type="match status" value="1"/>
</dbReference>
<dbReference type="Pfam" id="PF13531">
    <property type="entry name" value="SBP_bac_11"/>
    <property type="match status" value="1"/>
</dbReference>
<keyword evidence="4" id="KW-1185">Reference proteome</keyword>
<dbReference type="InterPro" id="IPR036465">
    <property type="entry name" value="vWFA_dom_sf"/>
</dbReference>
<gene>
    <name evidence="3" type="ORF">GCM10010170_009130</name>
</gene>
<keyword evidence="1" id="KW-1133">Transmembrane helix</keyword>
<keyword evidence="1" id="KW-0812">Transmembrane</keyword>
<feature type="transmembrane region" description="Helical" evidence="1">
    <location>
        <begin position="12"/>
        <end position="33"/>
    </location>
</feature>
<keyword evidence="1" id="KW-0472">Membrane</keyword>
<dbReference type="PROSITE" id="PS50234">
    <property type="entry name" value="VWFA"/>
    <property type="match status" value="1"/>
</dbReference>
<evidence type="ECO:0000313" key="3">
    <source>
        <dbReference type="EMBL" id="GAA2330867.1"/>
    </source>
</evidence>
<accession>A0ABP5SGN5</accession>
<proteinExistence type="predicted"/>
<comment type="caution">
    <text evidence="3">The sequence shown here is derived from an EMBL/GenBank/DDBJ whole genome shotgun (WGS) entry which is preliminary data.</text>
</comment>
<dbReference type="SMART" id="SM00327">
    <property type="entry name" value="VWA"/>
    <property type="match status" value="1"/>
</dbReference>
<evidence type="ECO:0000256" key="1">
    <source>
        <dbReference type="SAM" id="Phobius"/>
    </source>
</evidence>
<evidence type="ECO:0000313" key="4">
    <source>
        <dbReference type="Proteomes" id="UP001501444"/>
    </source>
</evidence>
<evidence type="ECO:0000259" key="2">
    <source>
        <dbReference type="PROSITE" id="PS50234"/>
    </source>
</evidence>
<dbReference type="EMBL" id="BAAARV010000005">
    <property type="protein sequence ID" value="GAA2330867.1"/>
    <property type="molecule type" value="Genomic_DNA"/>
</dbReference>
<dbReference type="InterPro" id="IPR002035">
    <property type="entry name" value="VWF_A"/>
</dbReference>
<feature type="domain" description="VWFA" evidence="2">
    <location>
        <begin position="376"/>
        <end position="567"/>
    </location>
</feature>
<organism evidence="3 4">
    <name type="scientific">Dactylosporangium salmoneum</name>
    <dbReference type="NCBI Taxonomy" id="53361"/>
    <lineage>
        <taxon>Bacteria</taxon>
        <taxon>Bacillati</taxon>
        <taxon>Actinomycetota</taxon>
        <taxon>Actinomycetes</taxon>
        <taxon>Micromonosporales</taxon>
        <taxon>Micromonosporaceae</taxon>
        <taxon>Dactylosporangium</taxon>
    </lineage>
</organism>
<dbReference type="Proteomes" id="UP001501444">
    <property type="component" value="Unassembled WGS sequence"/>
</dbReference>
<dbReference type="Gene3D" id="3.40.50.410">
    <property type="entry name" value="von Willebrand factor, type A domain"/>
    <property type="match status" value="1"/>
</dbReference>
<protein>
    <submittedName>
        <fullName evidence="3">Substrate-binding domain-containing protein</fullName>
    </submittedName>
</protein>
<dbReference type="RefSeq" id="WP_344610915.1">
    <property type="nucleotide sequence ID" value="NZ_BAAARV010000005.1"/>
</dbReference>
<name>A0ABP5SGN5_9ACTN</name>